<dbReference type="EMBL" id="CP137642">
    <property type="protein sequence ID" value="WOX58067.1"/>
    <property type="molecule type" value="Genomic_DNA"/>
</dbReference>
<dbReference type="SUPFAM" id="SSF160527">
    <property type="entry name" value="V-type ATPase subunit E-like"/>
    <property type="match status" value="1"/>
</dbReference>
<proteinExistence type="inferred from homology"/>
<gene>
    <name evidence="8" type="primary">atpE</name>
    <name evidence="10" type="ORF">R6Y96_02105</name>
</gene>
<accession>A0AAX4FWI8</accession>
<dbReference type="GO" id="GO:0005524">
    <property type="term" value="F:ATP binding"/>
    <property type="evidence" value="ECO:0007669"/>
    <property type="project" value="UniProtKB-UniRule"/>
</dbReference>
<evidence type="ECO:0000313" key="10">
    <source>
        <dbReference type="EMBL" id="WOX58067.1"/>
    </source>
</evidence>
<dbReference type="InterPro" id="IPR038495">
    <property type="entry name" value="ATPase_E_C"/>
</dbReference>
<evidence type="ECO:0000256" key="1">
    <source>
        <dbReference type="ARBA" id="ARBA00005901"/>
    </source>
</evidence>
<dbReference type="Gene3D" id="3.30.2320.30">
    <property type="entry name" value="ATP synthase, E subunit, C-terminal"/>
    <property type="match status" value="1"/>
</dbReference>
<evidence type="ECO:0000256" key="2">
    <source>
        <dbReference type="ARBA" id="ARBA00022448"/>
    </source>
</evidence>
<sequence>MGLEAVVNEIREKGQREAEAIRAETRAEVEKILKEAQERAAAIKTAAQEEAERTASHIINQETSAANLAVKRLILNAQKDVLDQVYSASLAAVGDLLAEFQEKALTSLLKRAAKEIREGVVHANERDTPIVREILSRDKNLSGYTLGSPVEIPGGIIVESKDGDLQIDYSYRTFLDEIWESCLKDVSDILFT</sequence>
<comment type="similarity">
    <text evidence="1 8">Belongs to the V-ATPase E subunit family.</text>
</comment>
<dbReference type="InterPro" id="IPR002842">
    <property type="entry name" value="ATPase_V1_Esu"/>
</dbReference>
<comment type="subcellular location">
    <subcellularLocation>
        <location evidence="8">Cell membrane</location>
        <topology evidence="8">Peripheral membrane protein</topology>
    </subcellularLocation>
</comment>
<dbReference type="GO" id="GO:0046933">
    <property type="term" value="F:proton-transporting ATP synthase activity, rotational mechanism"/>
    <property type="evidence" value="ECO:0007669"/>
    <property type="project" value="UniProtKB-UniRule"/>
</dbReference>
<dbReference type="GO" id="GO:0005886">
    <property type="term" value="C:plasma membrane"/>
    <property type="evidence" value="ECO:0007669"/>
    <property type="project" value="UniProtKB-SubCell"/>
</dbReference>
<dbReference type="GO" id="GO:0033178">
    <property type="term" value="C:proton-transporting two-sector ATPase complex, catalytic domain"/>
    <property type="evidence" value="ECO:0007669"/>
    <property type="project" value="InterPro"/>
</dbReference>
<evidence type="ECO:0000256" key="4">
    <source>
        <dbReference type="ARBA" id="ARBA00022781"/>
    </source>
</evidence>
<name>A0AAX4FWI8_9EURY</name>
<dbReference type="HAMAP" id="MF_00311">
    <property type="entry name" value="ATP_synth_E_arch"/>
    <property type="match status" value="1"/>
</dbReference>
<keyword evidence="7 8" id="KW-0066">ATP synthesis</keyword>
<comment type="function">
    <text evidence="8">Component of the A-type ATP synthase that produces ATP from ADP in the presence of a proton gradient across the membrane.</text>
</comment>
<dbReference type="KEGG" id="mrc:R6Y96_02105"/>
<evidence type="ECO:0000256" key="7">
    <source>
        <dbReference type="ARBA" id="ARBA00023310"/>
    </source>
</evidence>
<keyword evidence="5 8" id="KW-0406">Ion transport</keyword>
<dbReference type="Proteomes" id="UP001305652">
    <property type="component" value="Chromosome"/>
</dbReference>
<dbReference type="Pfam" id="PF01991">
    <property type="entry name" value="vATP-synt_E"/>
    <property type="match status" value="1"/>
</dbReference>
<reference evidence="10 11" key="1">
    <citation type="submission" date="2023-10" db="EMBL/GenBank/DDBJ databases">
        <title>The complete genome sequence of Methanoculleus receptaculi DSM 18860.</title>
        <authorList>
            <person name="Lai S.-J."/>
            <person name="You Y.-T."/>
            <person name="Chen S.-C."/>
        </authorList>
    </citation>
    <scope>NUCLEOTIDE SEQUENCE [LARGE SCALE GENOMIC DNA]</scope>
    <source>
        <strain evidence="10 11">DSM 18860</strain>
    </source>
</reference>
<evidence type="ECO:0000256" key="3">
    <source>
        <dbReference type="ARBA" id="ARBA00022475"/>
    </source>
</evidence>
<evidence type="ECO:0000256" key="9">
    <source>
        <dbReference type="SAM" id="Coils"/>
    </source>
</evidence>
<dbReference type="RefSeq" id="WP_318621850.1">
    <property type="nucleotide sequence ID" value="NZ_CP137642.1"/>
</dbReference>
<feature type="coiled-coil region" evidence="9">
    <location>
        <begin position="15"/>
        <end position="53"/>
    </location>
</feature>
<keyword evidence="9" id="KW-0175">Coiled coil</keyword>
<dbReference type="GeneID" id="85731912"/>
<dbReference type="GO" id="GO:0046961">
    <property type="term" value="F:proton-transporting ATPase activity, rotational mechanism"/>
    <property type="evidence" value="ECO:0007669"/>
    <property type="project" value="InterPro"/>
</dbReference>
<evidence type="ECO:0000256" key="6">
    <source>
        <dbReference type="ARBA" id="ARBA00023136"/>
    </source>
</evidence>
<dbReference type="Gene3D" id="1.20.5.620">
    <property type="entry name" value="F1F0 ATP synthase subunit B, membrane domain"/>
    <property type="match status" value="1"/>
</dbReference>
<keyword evidence="6 8" id="KW-0472">Membrane</keyword>
<organism evidence="10 11">
    <name type="scientific">Methanoculleus receptaculi</name>
    <dbReference type="NCBI Taxonomy" id="394967"/>
    <lineage>
        <taxon>Archaea</taxon>
        <taxon>Methanobacteriati</taxon>
        <taxon>Methanobacteriota</taxon>
        <taxon>Stenosarchaea group</taxon>
        <taxon>Methanomicrobia</taxon>
        <taxon>Methanomicrobiales</taxon>
        <taxon>Methanomicrobiaceae</taxon>
        <taxon>Methanoculleus</taxon>
    </lineage>
</organism>
<protein>
    <recommendedName>
        <fullName evidence="8">A-type ATP synthase subunit E</fullName>
    </recommendedName>
</protein>
<comment type="subunit">
    <text evidence="8">Has multiple subunits with at least A(3), B(3), C, D, E, F, H, I and proteolipid K(x).</text>
</comment>
<keyword evidence="2 8" id="KW-0813">Transport</keyword>
<dbReference type="GO" id="GO:0042777">
    <property type="term" value="P:proton motive force-driven plasma membrane ATP synthesis"/>
    <property type="evidence" value="ECO:0007669"/>
    <property type="project" value="UniProtKB-UniRule"/>
</dbReference>
<keyword evidence="4 8" id="KW-0375">Hydrogen ion transport</keyword>
<keyword evidence="3 8" id="KW-1003">Cell membrane</keyword>
<evidence type="ECO:0000313" key="11">
    <source>
        <dbReference type="Proteomes" id="UP001305652"/>
    </source>
</evidence>
<dbReference type="AlphaFoldDB" id="A0AAX4FWI8"/>
<evidence type="ECO:0000256" key="5">
    <source>
        <dbReference type="ARBA" id="ARBA00023065"/>
    </source>
</evidence>
<keyword evidence="11" id="KW-1185">Reference proteome</keyword>
<evidence type="ECO:0000256" key="8">
    <source>
        <dbReference type="HAMAP-Rule" id="MF_00311"/>
    </source>
</evidence>